<comment type="caution">
    <text evidence="2">The sequence shown here is derived from an EMBL/GenBank/DDBJ whole genome shotgun (WGS) entry which is preliminary data.</text>
</comment>
<name>A0ABQ9GYM7_9NEOP</name>
<sequence>MAHNNTIRDHSGAAARTPASHKGEPGSIPGRIVPGFSHTGIVPDDVAGRRVFSGISRHSSTYIPALLYVHLIDSQDPGDKSGVSSVLLETTTVSNHSTEPVTVTATRLEQDEEREGTGSEFSYITDQLRGLAKCIGDSDYKGLLCRSYETNFLGQPRRERPDDGAVFLEQETYHARGKIRQLPLSRSAVTGWFYGHFRNGSRPRACASPSLQTSAVHHTTNCDEWELDRLAAKFRSERNFNPVVRFTSRISAAGEKGKLTADTSSYSVEERLVGSVWAHERRHTGKSIEDARRLFTRRFHKEDPPYLKDNTVLGTQAVSDGINERHTEDMMTNLTTGHMCGGGGICAPISQEVTTQTSIRACNTNNHNVKT</sequence>
<protein>
    <submittedName>
        <fullName evidence="2">Uncharacterized protein</fullName>
    </submittedName>
</protein>
<feature type="region of interest" description="Disordered" evidence="1">
    <location>
        <begin position="1"/>
        <end position="33"/>
    </location>
</feature>
<organism evidence="2 3">
    <name type="scientific">Dryococelus australis</name>
    <dbReference type="NCBI Taxonomy" id="614101"/>
    <lineage>
        <taxon>Eukaryota</taxon>
        <taxon>Metazoa</taxon>
        <taxon>Ecdysozoa</taxon>
        <taxon>Arthropoda</taxon>
        <taxon>Hexapoda</taxon>
        <taxon>Insecta</taxon>
        <taxon>Pterygota</taxon>
        <taxon>Neoptera</taxon>
        <taxon>Polyneoptera</taxon>
        <taxon>Phasmatodea</taxon>
        <taxon>Verophasmatodea</taxon>
        <taxon>Anareolatae</taxon>
        <taxon>Phasmatidae</taxon>
        <taxon>Eurycanthinae</taxon>
        <taxon>Dryococelus</taxon>
    </lineage>
</organism>
<evidence type="ECO:0000313" key="2">
    <source>
        <dbReference type="EMBL" id="KAJ8877073.1"/>
    </source>
</evidence>
<accession>A0ABQ9GYM7</accession>
<dbReference type="EMBL" id="JARBHB010000008">
    <property type="protein sequence ID" value="KAJ8877073.1"/>
    <property type="molecule type" value="Genomic_DNA"/>
</dbReference>
<feature type="compositionally biased region" description="Basic and acidic residues" evidence="1">
    <location>
        <begin position="1"/>
        <end position="11"/>
    </location>
</feature>
<proteinExistence type="predicted"/>
<evidence type="ECO:0000313" key="3">
    <source>
        <dbReference type="Proteomes" id="UP001159363"/>
    </source>
</evidence>
<reference evidence="2 3" key="1">
    <citation type="submission" date="2023-02" db="EMBL/GenBank/DDBJ databases">
        <title>LHISI_Scaffold_Assembly.</title>
        <authorList>
            <person name="Stuart O.P."/>
            <person name="Cleave R."/>
            <person name="Magrath M.J.L."/>
            <person name="Mikheyev A.S."/>
        </authorList>
    </citation>
    <scope>NUCLEOTIDE SEQUENCE [LARGE SCALE GENOMIC DNA]</scope>
    <source>
        <strain evidence="2">Daus_M_001</strain>
        <tissue evidence="2">Leg muscle</tissue>
    </source>
</reference>
<gene>
    <name evidence="2" type="ORF">PR048_021525</name>
</gene>
<keyword evidence="3" id="KW-1185">Reference proteome</keyword>
<dbReference type="Proteomes" id="UP001159363">
    <property type="component" value="Chromosome 7"/>
</dbReference>
<evidence type="ECO:0000256" key="1">
    <source>
        <dbReference type="SAM" id="MobiDB-lite"/>
    </source>
</evidence>